<reference evidence="17 18" key="1">
    <citation type="journal article" date="2018" name="Nat. Ecol. Evol.">
        <title>Genomic signatures of mitonuclear coevolution across populations of Tigriopus californicus.</title>
        <authorList>
            <person name="Barreto F.S."/>
            <person name="Watson E.T."/>
            <person name="Lima T.G."/>
            <person name="Willett C.S."/>
            <person name="Edmands S."/>
            <person name="Li W."/>
            <person name="Burton R.S."/>
        </authorList>
    </citation>
    <scope>NUCLEOTIDE SEQUENCE [LARGE SCALE GENOMIC DNA]</scope>
    <source>
        <strain evidence="17 18">San Diego</strain>
    </source>
</reference>
<dbReference type="Pfam" id="PF00152">
    <property type="entry name" value="tRNA-synt_2"/>
    <property type="match status" value="1"/>
</dbReference>
<dbReference type="PROSITE" id="PS50404">
    <property type="entry name" value="GST_NTER"/>
    <property type="match status" value="1"/>
</dbReference>
<dbReference type="InterPro" id="IPR004364">
    <property type="entry name" value="Aa-tRNA-synt_II"/>
</dbReference>
<dbReference type="Pfam" id="PF14497">
    <property type="entry name" value="GST_C_3"/>
    <property type="match status" value="1"/>
</dbReference>
<dbReference type="GO" id="GO:0004816">
    <property type="term" value="F:asparagine-tRNA ligase activity"/>
    <property type="evidence" value="ECO:0007669"/>
    <property type="project" value="UniProtKB-EC"/>
</dbReference>
<dbReference type="InterPro" id="IPR010987">
    <property type="entry name" value="Glutathione-S-Trfase_C-like"/>
</dbReference>
<dbReference type="InterPro" id="IPR004045">
    <property type="entry name" value="Glutathione_S-Trfase_N"/>
</dbReference>
<dbReference type="AlphaFoldDB" id="A0A553PBT1"/>
<proteinExistence type="inferred from homology"/>
<sequence>MTHPTALLYTYPNNVRALKIELARAYSPEAPPLQLVPDFTWGVTDQPPEFRARFPAGRVPALVVPPHTGTAGSPVERTLDESQAIAYYFASEELRGGSDPLDRAQVLGWMFYCESELWPGVAQGVYHHLGLISSQVMSLEVRRTGLDRLSRELTRLDQHLRSRTFWVGHGLTLADFSVFACLHLLFSHPPADLDLSAELRPHLQRWYDTVWHQPRVAQVLSGYDLSLGSSSSVTDTAIMAAETRVQEAQDQLAQTSLTEAIYTSEQRGSDELGEGTFKVPYQTIMQAMKRFGREPFPIIYQDAKPDSEAAKEGKLYDVVAKSQIKKMTKLWQQDVRKAAEKAKKDAEAVEAQRKKAEEAKKVTITEDMSLPKPVRAKIRSLEPLREQRVLVYGWVHRLRRQGKNLIFITLRDGTGFLQCVLNGDLCQTYDAVMLSTESTIAIKGTLCPVPEGKTAPGGHELNADYWELIGSAPPGGADALLNEDSLPDVQLDNRHIMIRGENTSKVLKMRSVIVQCFRDHFFDRGYFEATPPTLVQTQVEGGATLFELDYYGEKAYLTQSSQLYLETVMPAMGDVFCFAQSYRAEQSRTRRHLAEYTHLEAECPFINFTDLLDRLEDLVTDVVDRVLKSPHGHLVHELNPDFKAPKKPFRRMKYVDAIQWLKDNNVRKEDGTFYEVGEDIPESPERLMTDKIGEPIMLHSFPAHIKSFYMQKHKDDPYYTESVDILMPNVGEIVGGSMRMDNQEELMKAYEKEGLDPAPYYWYTDQRKFGTCEHGGYGLGVERFICWLLNRYHIREVCLYPRFTGRCQP</sequence>
<dbReference type="GO" id="GO:0005524">
    <property type="term" value="F:ATP binding"/>
    <property type="evidence" value="ECO:0007669"/>
    <property type="project" value="UniProtKB-KW"/>
</dbReference>
<dbReference type="PRINTS" id="PR01042">
    <property type="entry name" value="TRNASYNTHASP"/>
</dbReference>
<dbReference type="SUPFAM" id="SSF50249">
    <property type="entry name" value="Nucleic acid-binding proteins"/>
    <property type="match status" value="1"/>
</dbReference>
<dbReference type="InterPro" id="IPR048952">
    <property type="entry name" value="AsnRS_N"/>
</dbReference>
<dbReference type="GO" id="GO:0003676">
    <property type="term" value="F:nucleic acid binding"/>
    <property type="evidence" value="ECO:0007669"/>
    <property type="project" value="InterPro"/>
</dbReference>
<dbReference type="InterPro" id="IPR012340">
    <property type="entry name" value="NA-bd_OB-fold"/>
</dbReference>
<evidence type="ECO:0000259" key="16">
    <source>
        <dbReference type="PROSITE" id="PS50862"/>
    </source>
</evidence>
<dbReference type="FunFam" id="2.40.50.140:FF:000151">
    <property type="entry name" value="Asparagine--tRNA ligase, cytoplasmic"/>
    <property type="match status" value="1"/>
</dbReference>
<comment type="caution">
    <text evidence="17">The sequence shown here is derived from an EMBL/GenBank/DDBJ whole genome shotgun (WGS) entry which is preliminary data.</text>
</comment>
<dbReference type="EC" id="6.1.1.22" evidence="3"/>
<dbReference type="CDD" id="cd04323">
    <property type="entry name" value="AsnRS_cyto_like_N"/>
    <property type="match status" value="1"/>
</dbReference>
<evidence type="ECO:0000256" key="4">
    <source>
        <dbReference type="ARBA" id="ARBA00022490"/>
    </source>
</evidence>
<evidence type="ECO:0000256" key="13">
    <source>
        <dbReference type="SAM" id="Coils"/>
    </source>
</evidence>
<keyword evidence="5" id="KW-0436">Ligase</keyword>
<dbReference type="SUPFAM" id="SSF47616">
    <property type="entry name" value="GST C-terminal domain-like"/>
    <property type="match status" value="1"/>
</dbReference>
<evidence type="ECO:0000256" key="11">
    <source>
        <dbReference type="ARBA" id="ARBA00039867"/>
    </source>
</evidence>
<evidence type="ECO:0000259" key="14">
    <source>
        <dbReference type="PROSITE" id="PS50404"/>
    </source>
</evidence>
<dbReference type="Gene3D" id="3.40.30.10">
    <property type="entry name" value="Glutaredoxin"/>
    <property type="match status" value="1"/>
</dbReference>
<evidence type="ECO:0000256" key="6">
    <source>
        <dbReference type="ARBA" id="ARBA00022741"/>
    </source>
</evidence>
<organism evidence="17 18">
    <name type="scientific">Tigriopus californicus</name>
    <name type="common">Marine copepod</name>
    <dbReference type="NCBI Taxonomy" id="6832"/>
    <lineage>
        <taxon>Eukaryota</taxon>
        <taxon>Metazoa</taxon>
        <taxon>Ecdysozoa</taxon>
        <taxon>Arthropoda</taxon>
        <taxon>Crustacea</taxon>
        <taxon>Multicrustacea</taxon>
        <taxon>Hexanauplia</taxon>
        <taxon>Copepoda</taxon>
        <taxon>Harpacticoida</taxon>
        <taxon>Harpacticidae</taxon>
        <taxon>Tigriopus</taxon>
    </lineage>
</organism>
<dbReference type="NCBIfam" id="TIGR00457">
    <property type="entry name" value="asnS"/>
    <property type="match status" value="1"/>
</dbReference>
<dbReference type="InterPro" id="IPR045864">
    <property type="entry name" value="aa-tRNA-synth_II/BPL/LPL"/>
</dbReference>
<dbReference type="Gene3D" id="1.20.1050.10">
    <property type="match status" value="1"/>
</dbReference>
<dbReference type="PROSITE" id="PS50405">
    <property type="entry name" value="GST_CTER"/>
    <property type="match status" value="1"/>
</dbReference>
<evidence type="ECO:0000256" key="10">
    <source>
        <dbReference type="ARBA" id="ARBA00029886"/>
    </source>
</evidence>
<dbReference type="Gene3D" id="2.40.50.140">
    <property type="entry name" value="Nucleic acid-binding proteins"/>
    <property type="match status" value="1"/>
</dbReference>
<dbReference type="FunFam" id="3.30.930.10:FF:000040">
    <property type="entry name" value="Asparagine--tRNA ligase, cytoplasmic"/>
    <property type="match status" value="1"/>
</dbReference>
<protein>
    <recommendedName>
        <fullName evidence="11">Asparagine--tRNA ligase, cytoplasmic</fullName>
        <ecNumber evidence="3">6.1.1.22</ecNumber>
    </recommendedName>
    <alternativeName>
        <fullName evidence="10">Asparaginyl-tRNA synthetase</fullName>
    </alternativeName>
</protein>
<evidence type="ECO:0000313" key="17">
    <source>
        <dbReference type="EMBL" id="TRY75132.1"/>
    </source>
</evidence>
<dbReference type="OMA" id="YHINTSA"/>
<evidence type="ECO:0000256" key="2">
    <source>
        <dbReference type="ARBA" id="ARBA00008226"/>
    </source>
</evidence>
<name>A0A553PBT1_TIGCA</name>
<feature type="coiled-coil region" evidence="13">
    <location>
        <begin position="332"/>
        <end position="366"/>
    </location>
</feature>
<accession>A0A553PBT1</accession>
<dbReference type="STRING" id="6832.A0A553PBT1"/>
<comment type="similarity">
    <text evidence="2">Belongs to the class-II aminoacyl-tRNA synthetase family.</text>
</comment>
<evidence type="ECO:0000259" key="15">
    <source>
        <dbReference type="PROSITE" id="PS50405"/>
    </source>
</evidence>
<keyword evidence="6" id="KW-0547">Nucleotide-binding</keyword>
<dbReference type="Pfam" id="PF01336">
    <property type="entry name" value="tRNA_anti-codon"/>
    <property type="match status" value="1"/>
</dbReference>
<dbReference type="Pfam" id="PF20917">
    <property type="entry name" value="AsnRS_N"/>
    <property type="match status" value="1"/>
</dbReference>
<feature type="domain" description="GST N-terminal" evidence="14">
    <location>
        <begin position="4"/>
        <end position="97"/>
    </location>
</feature>
<keyword evidence="8" id="KW-0648">Protein biosynthesis</keyword>
<keyword evidence="18" id="KW-1185">Reference proteome</keyword>
<feature type="domain" description="Aminoacyl-transfer RNA synthetases class-II family profile" evidence="16">
    <location>
        <begin position="507"/>
        <end position="801"/>
    </location>
</feature>
<dbReference type="SUPFAM" id="SSF52833">
    <property type="entry name" value="Thioredoxin-like"/>
    <property type="match status" value="1"/>
</dbReference>
<dbReference type="PANTHER" id="PTHR22594:SF16">
    <property type="entry name" value="ASPARAGINE--TRNA LIGASE, CYTOPLASMIC"/>
    <property type="match status" value="1"/>
</dbReference>
<dbReference type="InterPro" id="IPR004046">
    <property type="entry name" value="GST_C"/>
</dbReference>
<dbReference type="EMBL" id="VCGU01000005">
    <property type="protein sequence ID" value="TRY75132.1"/>
    <property type="molecule type" value="Genomic_DNA"/>
</dbReference>
<evidence type="ECO:0000256" key="7">
    <source>
        <dbReference type="ARBA" id="ARBA00022840"/>
    </source>
</evidence>
<feature type="domain" description="GST C-terminal" evidence="15">
    <location>
        <begin position="99"/>
        <end position="236"/>
    </location>
</feature>
<keyword evidence="9" id="KW-0030">Aminoacyl-tRNA synthetase</keyword>
<dbReference type="CDD" id="cd00776">
    <property type="entry name" value="AsxRS_core"/>
    <property type="match status" value="1"/>
</dbReference>
<evidence type="ECO:0000256" key="5">
    <source>
        <dbReference type="ARBA" id="ARBA00022598"/>
    </source>
</evidence>
<evidence type="ECO:0000256" key="8">
    <source>
        <dbReference type="ARBA" id="ARBA00022917"/>
    </source>
</evidence>
<evidence type="ECO:0000256" key="3">
    <source>
        <dbReference type="ARBA" id="ARBA00012816"/>
    </source>
</evidence>
<dbReference type="Gene3D" id="3.30.930.10">
    <property type="entry name" value="Bira Bifunctional Protein, Domain 2"/>
    <property type="match status" value="1"/>
</dbReference>
<dbReference type="Gene3D" id="3.30.1910.20">
    <property type="entry name" value="asparaginyl-tRNA synthetase, N-terminal domain"/>
    <property type="match status" value="1"/>
</dbReference>
<gene>
    <name evidence="17" type="ORF">TCAL_00664</name>
</gene>
<evidence type="ECO:0000256" key="1">
    <source>
        <dbReference type="ARBA" id="ARBA00004496"/>
    </source>
</evidence>
<keyword evidence="13" id="KW-0175">Coiled coil</keyword>
<evidence type="ECO:0000256" key="9">
    <source>
        <dbReference type="ARBA" id="ARBA00023146"/>
    </source>
</evidence>
<dbReference type="InterPro" id="IPR036249">
    <property type="entry name" value="Thioredoxin-like_sf"/>
</dbReference>
<comment type="subcellular location">
    <subcellularLocation>
        <location evidence="1">Cytoplasm</location>
    </subcellularLocation>
</comment>
<dbReference type="Proteomes" id="UP000318571">
    <property type="component" value="Chromosome 2"/>
</dbReference>
<dbReference type="GO" id="GO:0005737">
    <property type="term" value="C:cytoplasm"/>
    <property type="evidence" value="ECO:0007669"/>
    <property type="project" value="UniProtKB-SubCell"/>
</dbReference>
<comment type="catalytic activity">
    <reaction evidence="12">
        <text>tRNA(Asn) + L-asparagine + ATP = L-asparaginyl-tRNA(Asn) + AMP + diphosphate + H(+)</text>
        <dbReference type="Rhea" id="RHEA:11180"/>
        <dbReference type="Rhea" id="RHEA-COMP:9659"/>
        <dbReference type="Rhea" id="RHEA-COMP:9674"/>
        <dbReference type="ChEBI" id="CHEBI:15378"/>
        <dbReference type="ChEBI" id="CHEBI:30616"/>
        <dbReference type="ChEBI" id="CHEBI:33019"/>
        <dbReference type="ChEBI" id="CHEBI:58048"/>
        <dbReference type="ChEBI" id="CHEBI:78442"/>
        <dbReference type="ChEBI" id="CHEBI:78515"/>
        <dbReference type="ChEBI" id="CHEBI:456215"/>
        <dbReference type="EC" id="6.1.1.22"/>
    </reaction>
</comment>
<keyword evidence="4" id="KW-0963">Cytoplasm</keyword>
<dbReference type="OrthoDB" id="1931232at2759"/>
<dbReference type="InterPro" id="IPR036282">
    <property type="entry name" value="Glutathione-S-Trfase_C_sf"/>
</dbReference>
<evidence type="ECO:0000313" key="18">
    <source>
        <dbReference type="Proteomes" id="UP000318571"/>
    </source>
</evidence>
<dbReference type="GO" id="GO:0006421">
    <property type="term" value="P:asparaginyl-tRNA aminoacylation"/>
    <property type="evidence" value="ECO:0007669"/>
    <property type="project" value="InterPro"/>
</dbReference>
<dbReference type="InterPro" id="IPR002312">
    <property type="entry name" value="Asp/Asn-tRNA-synth_IIb"/>
</dbReference>
<dbReference type="InterPro" id="IPR004522">
    <property type="entry name" value="Asn-tRNA-ligase"/>
</dbReference>
<evidence type="ECO:0000256" key="12">
    <source>
        <dbReference type="ARBA" id="ARBA00047844"/>
    </source>
</evidence>
<dbReference type="InterPro" id="IPR006195">
    <property type="entry name" value="aa-tRNA-synth_II"/>
</dbReference>
<dbReference type="InterPro" id="IPR004365">
    <property type="entry name" value="NA-bd_OB_tRNA"/>
</dbReference>
<dbReference type="PROSITE" id="PS50862">
    <property type="entry name" value="AA_TRNA_LIGASE_II"/>
    <property type="match status" value="1"/>
</dbReference>
<dbReference type="PANTHER" id="PTHR22594">
    <property type="entry name" value="ASPARTYL/LYSYL-TRNA SYNTHETASE"/>
    <property type="match status" value="1"/>
</dbReference>
<dbReference type="SUPFAM" id="SSF55681">
    <property type="entry name" value="Class II aaRS and biotin synthetases"/>
    <property type="match status" value="1"/>
</dbReference>
<keyword evidence="7" id="KW-0067">ATP-binding</keyword>